<dbReference type="GO" id="GO:1990904">
    <property type="term" value="C:ribonucleoprotein complex"/>
    <property type="evidence" value="ECO:0007669"/>
    <property type="project" value="UniProtKB-KW"/>
</dbReference>
<dbReference type="FunFam" id="3.30.1330.30:FF:000003">
    <property type="entry name" value="60S ribosomal protein L7a"/>
    <property type="match status" value="1"/>
</dbReference>
<dbReference type="PRINTS" id="PR00882">
    <property type="entry name" value="RIBOSOMALL7A"/>
</dbReference>
<evidence type="ECO:0000259" key="7">
    <source>
        <dbReference type="Pfam" id="PF01248"/>
    </source>
</evidence>
<name>W6UTR8_ECHGR</name>
<dbReference type="InterPro" id="IPR004037">
    <property type="entry name" value="Ribosomal_eL8-like_CS"/>
</dbReference>
<evidence type="ECO:0000256" key="2">
    <source>
        <dbReference type="ARBA" id="ARBA00022980"/>
    </source>
</evidence>
<comment type="caution">
    <text evidence="8">The sequence shown here is derived from an EMBL/GenBank/DDBJ whole genome shotgun (WGS) entry which is preliminary data.</text>
</comment>
<feature type="region of interest" description="Disordered" evidence="6">
    <location>
        <begin position="236"/>
        <end position="255"/>
    </location>
</feature>
<dbReference type="GO" id="GO:0003723">
    <property type="term" value="F:RNA binding"/>
    <property type="evidence" value="ECO:0007669"/>
    <property type="project" value="InterPro"/>
</dbReference>
<dbReference type="Pfam" id="PF01248">
    <property type="entry name" value="Ribosomal_L7Ae"/>
    <property type="match status" value="1"/>
</dbReference>
<dbReference type="CTD" id="36336343"/>
<reference evidence="8 9" key="1">
    <citation type="journal article" date="2013" name="Nat. Genet.">
        <title>The genome of the hydatid tapeworm Echinococcus granulosus.</title>
        <authorList>
            <person name="Zheng H."/>
            <person name="Zhang W."/>
            <person name="Zhang L."/>
            <person name="Zhang Z."/>
            <person name="Li J."/>
            <person name="Lu G."/>
            <person name="Zhu Y."/>
            <person name="Wang Y."/>
            <person name="Huang Y."/>
            <person name="Liu J."/>
            <person name="Kang H."/>
            <person name="Chen J."/>
            <person name="Wang L."/>
            <person name="Chen A."/>
            <person name="Yu S."/>
            <person name="Gao Z."/>
            <person name="Jin L."/>
            <person name="Gu W."/>
            <person name="Wang Z."/>
            <person name="Zhao L."/>
            <person name="Shi B."/>
            <person name="Wen H."/>
            <person name="Lin R."/>
            <person name="Jones M.K."/>
            <person name="Brejova B."/>
            <person name="Vinar T."/>
            <person name="Zhao G."/>
            <person name="McManus D.P."/>
            <person name="Chen Z."/>
            <person name="Zhou Y."/>
            <person name="Wang S."/>
        </authorList>
    </citation>
    <scope>NUCLEOTIDE SEQUENCE [LARGE SCALE GENOMIC DNA]</scope>
</reference>
<dbReference type="GO" id="GO:0042254">
    <property type="term" value="P:ribosome biogenesis"/>
    <property type="evidence" value="ECO:0007669"/>
    <property type="project" value="InterPro"/>
</dbReference>
<dbReference type="InterPro" id="IPR001921">
    <property type="entry name" value="Ribosomal_eL8_euk"/>
</dbReference>
<dbReference type="InterPro" id="IPR004038">
    <property type="entry name" value="Ribosomal_eL8/eL30/eS12/Gad45"/>
</dbReference>
<dbReference type="InterPro" id="IPR029064">
    <property type="entry name" value="Ribosomal_eL30-like_sf"/>
</dbReference>
<keyword evidence="2 8" id="KW-0689">Ribosomal protein</keyword>
<accession>W6UTR8</accession>
<dbReference type="AlphaFoldDB" id="W6UTR8"/>
<feature type="domain" description="Ribosomal protein eL8/eL30/eS12/Gadd45" evidence="7">
    <location>
        <begin position="259"/>
        <end position="335"/>
    </location>
</feature>
<dbReference type="GeneID" id="36336343"/>
<dbReference type="GO" id="GO:0005840">
    <property type="term" value="C:ribosome"/>
    <property type="evidence" value="ECO:0007669"/>
    <property type="project" value="UniProtKB-KW"/>
</dbReference>
<evidence type="ECO:0000256" key="5">
    <source>
        <dbReference type="ARBA" id="ARBA00035345"/>
    </source>
</evidence>
<evidence type="ECO:0000313" key="8">
    <source>
        <dbReference type="EMBL" id="EUB64678.1"/>
    </source>
</evidence>
<keyword evidence="9" id="KW-1185">Reference proteome</keyword>
<dbReference type="RefSeq" id="XP_024355874.1">
    <property type="nucleotide sequence ID" value="XM_024489877.1"/>
</dbReference>
<dbReference type="EMBL" id="APAU02000002">
    <property type="protein sequence ID" value="EUB64678.1"/>
    <property type="molecule type" value="Genomic_DNA"/>
</dbReference>
<feature type="region of interest" description="Disordered" evidence="6">
    <location>
        <begin position="35"/>
        <end position="57"/>
    </location>
</feature>
<dbReference type="STRING" id="6210.W6UTR8"/>
<evidence type="ECO:0000256" key="4">
    <source>
        <dbReference type="ARBA" id="ARBA00035232"/>
    </source>
</evidence>
<evidence type="ECO:0000313" key="9">
    <source>
        <dbReference type="Proteomes" id="UP000019149"/>
    </source>
</evidence>
<dbReference type="PRINTS" id="PR00881">
    <property type="entry name" value="L7ARS6FAMILY"/>
</dbReference>
<dbReference type="OMA" id="TTLCLCG"/>
<organism evidence="8 9">
    <name type="scientific">Echinococcus granulosus</name>
    <name type="common">Hydatid tapeworm</name>
    <dbReference type="NCBI Taxonomy" id="6210"/>
    <lineage>
        <taxon>Eukaryota</taxon>
        <taxon>Metazoa</taxon>
        <taxon>Spiralia</taxon>
        <taxon>Lophotrochozoa</taxon>
        <taxon>Platyhelminthes</taxon>
        <taxon>Cestoda</taxon>
        <taxon>Eucestoda</taxon>
        <taxon>Cyclophyllidea</taxon>
        <taxon>Taeniidae</taxon>
        <taxon>Echinococcus</taxon>
        <taxon>Echinococcus granulosus group</taxon>
    </lineage>
</organism>
<dbReference type="InterPro" id="IPR018492">
    <property type="entry name" value="Ribosomal_eL8/Nhp2"/>
</dbReference>
<keyword evidence="3" id="KW-0687">Ribonucleoprotein</keyword>
<sequence length="388" mass="42938">MGVLVHHLGFSAYKLGRVTESDVLARVVGASQKQALTGSEPRGGGGGSGWVQSPRGSDSAVQSLGRLCFRLTESRLSCLSTPIGALVEKLVMPVTQKKVIKARKIKEVKTQDVPLLPEKGVKGKGRSKIAALPDIAKKSAAPEVKKPTKKNPLIQKRPKNFGIGQAIQPRRNVYRFVKWPKYIELQRKKAILKKRLKVPPPINQFSYALDRSTSLQIFNLCNKYRPLTKQAKKAQLTHRAQKRAGGAPDAPQERRPCFRSGVREVTASVMGKKAQLVLIAHDVDPIEIVLFLPALCRKMGVPYAIIKGKARLGRLVHRKTCTCLAFTTVKAEDKPRLAKIVQTVKTNFNDRYDEIRKHWGGGIMGSKSLARVAKLERAKAKELKLKMG</sequence>
<dbReference type="Gene3D" id="3.30.1330.30">
    <property type="match status" value="1"/>
</dbReference>
<evidence type="ECO:0000256" key="3">
    <source>
        <dbReference type="ARBA" id="ARBA00023274"/>
    </source>
</evidence>
<evidence type="ECO:0000256" key="6">
    <source>
        <dbReference type="SAM" id="MobiDB-lite"/>
    </source>
</evidence>
<dbReference type="InterPro" id="IPR050257">
    <property type="entry name" value="eL8/uL1-like"/>
</dbReference>
<dbReference type="PANTHER" id="PTHR23105">
    <property type="entry name" value="RIBOSOMAL PROTEIN L7AE FAMILY MEMBER"/>
    <property type="match status" value="1"/>
</dbReference>
<protein>
    <recommendedName>
        <fullName evidence="4">Large ribosomal subunit protein eL8</fullName>
    </recommendedName>
    <alternativeName>
        <fullName evidence="5">60S ribosomal protein L7a</fullName>
    </alternativeName>
</protein>
<dbReference type="Proteomes" id="UP000019149">
    <property type="component" value="Unassembled WGS sequence"/>
</dbReference>
<dbReference type="SUPFAM" id="SSF55315">
    <property type="entry name" value="L30e-like"/>
    <property type="match status" value="1"/>
</dbReference>
<dbReference type="PROSITE" id="PS01082">
    <property type="entry name" value="RIBOSOMAL_L7AE"/>
    <property type="match status" value="1"/>
</dbReference>
<evidence type="ECO:0000256" key="1">
    <source>
        <dbReference type="ARBA" id="ARBA00007337"/>
    </source>
</evidence>
<comment type="similarity">
    <text evidence="1">Belongs to the eukaryotic ribosomal protein eL8 family.</text>
</comment>
<dbReference type="KEGG" id="egl:EGR_00628"/>
<proteinExistence type="inferred from homology"/>
<gene>
    <name evidence="8" type="ORF">EGR_00628</name>
</gene>
<dbReference type="OrthoDB" id="29563at2759"/>